<proteinExistence type="predicted"/>
<dbReference type="AlphaFoldDB" id="A0A4U1YRM1"/>
<feature type="region of interest" description="Disordered" evidence="2">
    <location>
        <begin position="328"/>
        <end position="347"/>
    </location>
</feature>
<gene>
    <name evidence="5" type="ORF">FCV52_16975</name>
</gene>
<dbReference type="Proteomes" id="UP000305234">
    <property type="component" value="Unassembled WGS sequence"/>
</dbReference>
<evidence type="ECO:0000313" key="6">
    <source>
        <dbReference type="Proteomes" id="UP000305234"/>
    </source>
</evidence>
<keyword evidence="1" id="KW-0175">Coiled coil</keyword>
<evidence type="ECO:0000259" key="3">
    <source>
        <dbReference type="Pfam" id="PF19500"/>
    </source>
</evidence>
<evidence type="ECO:0000259" key="4">
    <source>
        <dbReference type="Pfam" id="PF25169"/>
    </source>
</evidence>
<feature type="domain" description="DUF7830" evidence="4">
    <location>
        <begin position="14"/>
        <end position="83"/>
    </location>
</feature>
<comment type="caution">
    <text evidence="5">The sequence shown here is derived from an EMBL/GenBank/DDBJ whole genome shotgun (WGS) entry which is preliminary data.</text>
</comment>
<dbReference type="InterPro" id="IPR046099">
    <property type="entry name" value="DUF6035"/>
</dbReference>
<evidence type="ECO:0000313" key="5">
    <source>
        <dbReference type="EMBL" id="TKF23680.1"/>
    </source>
</evidence>
<evidence type="ECO:0008006" key="7">
    <source>
        <dbReference type="Google" id="ProtNLM"/>
    </source>
</evidence>
<name>A0A4U1YRM1_9VIBR</name>
<dbReference type="Pfam" id="PF25169">
    <property type="entry name" value="DUF7830"/>
    <property type="match status" value="1"/>
</dbReference>
<dbReference type="RefSeq" id="WP_136998554.1">
    <property type="nucleotide sequence ID" value="NZ_JBFRJO010000005.1"/>
</dbReference>
<dbReference type="Pfam" id="PF19500">
    <property type="entry name" value="DUF6035"/>
    <property type="match status" value="1"/>
</dbReference>
<accession>A0A4U1YRM1</accession>
<organism evidence="5 6">
    <name type="scientific">Vibrio kanaloae</name>
    <dbReference type="NCBI Taxonomy" id="170673"/>
    <lineage>
        <taxon>Bacteria</taxon>
        <taxon>Pseudomonadati</taxon>
        <taxon>Pseudomonadota</taxon>
        <taxon>Gammaproteobacteria</taxon>
        <taxon>Vibrionales</taxon>
        <taxon>Vibrionaceae</taxon>
        <taxon>Vibrio</taxon>
    </lineage>
</organism>
<dbReference type="EMBL" id="SYUW01000050">
    <property type="protein sequence ID" value="TKF23680.1"/>
    <property type="molecule type" value="Genomic_DNA"/>
</dbReference>
<feature type="domain" description="DUF6035" evidence="3">
    <location>
        <begin position="98"/>
        <end position="273"/>
    </location>
</feature>
<dbReference type="InterPro" id="IPR057152">
    <property type="entry name" value="DUF7830"/>
</dbReference>
<sequence length="385" mass="44973">MRNMTYVFMTEESKVIDANEFLDTTDEKILFELRTDIAKNRKTTPVVLCNVCFQPVLLKGIPQRTKYFAHVKDSEDCPIKTTTNLTAEEILAMKYNGQKEGRLHREGKETIAQYLRADSLFHSDVHVEKTFREKHPTGIAKRWRRPDISATLLKDSREVVFELQVSTTFLDVIISREQFYKENDAYITWVFLDFDAEKFTTLDIAYANKANVFVLDNEAKHESDLNGKLVLKCYYRQPFMTEELTIAHKWVSGIVDFSMLSFDEATKKTYFVDTEQLRMQVIEQINDEKHRQEIEQQERERAKEAVMQQESDAQKRLNKLERSYSSFHAPKNYKEKAHRNQKQSSLPISVKSFGSTSVCRKCMNIGKPRKMGRLTVCSRCGHEIQ</sequence>
<evidence type="ECO:0000256" key="1">
    <source>
        <dbReference type="SAM" id="Coils"/>
    </source>
</evidence>
<protein>
    <recommendedName>
        <fullName evidence="7">Competence protein CoiA</fullName>
    </recommendedName>
</protein>
<feature type="coiled-coil region" evidence="1">
    <location>
        <begin position="282"/>
        <end position="323"/>
    </location>
</feature>
<reference evidence="5 6" key="1">
    <citation type="submission" date="2019-04" db="EMBL/GenBank/DDBJ databases">
        <title>A reverse ecology approach based on a biological definition of microbial populations.</title>
        <authorList>
            <person name="Arevalo P."/>
            <person name="Vaninsberghe D."/>
            <person name="Elsherbini J."/>
            <person name="Gore J."/>
            <person name="Polz M."/>
        </authorList>
    </citation>
    <scope>NUCLEOTIDE SEQUENCE [LARGE SCALE GENOMIC DNA]</scope>
    <source>
        <strain evidence="5 6">10N.261.46.E4</strain>
    </source>
</reference>
<evidence type="ECO:0000256" key="2">
    <source>
        <dbReference type="SAM" id="MobiDB-lite"/>
    </source>
</evidence>